<dbReference type="PROSITE" id="PS50835">
    <property type="entry name" value="IG_LIKE"/>
    <property type="match status" value="2"/>
</dbReference>
<accession>A0A669EU96</accession>
<keyword evidence="2" id="KW-1133">Transmembrane helix</keyword>
<evidence type="ECO:0000313" key="6">
    <source>
        <dbReference type="Proteomes" id="UP000005207"/>
    </source>
</evidence>
<name>A0A669EU96_ORENI</name>
<feature type="chain" id="PRO_5025365754" evidence="3">
    <location>
        <begin position="17"/>
        <end position="597"/>
    </location>
</feature>
<feature type="domain" description="Ig-like" evidence="4">
    <location>
        <begin position="151"/>
        <end position="258"/>
    </location>
</feature>
<keyword evidence="3" id="KW-0732">Signal</keyword>
<feature type="signal peptide" evidence="3">
    <location>
        <begin position="1"/>
        <end position="16"/>
    </location>
</feature>
<dbReference type="Proteomes" id="UP000005207">
    <property type="component" value="Linkage group LG22"/>
</dbReference>
<sequence>MGRFLLLLFFCPFSSSVKHSLKFFFTQTSGVQSIPEFVVVALVDEVQGGYYDSNTGRPEPKTEWMKKLVKDDPQHLEWYTARSLDVQHLFKHYIENLRKRFNQTGGVHILQKLDGCEWDDETGEAVITKLRWDGEKDRLEYNKNFYVHECPEFLKKYVQYGKDFLQTAVLPSVSLLQKSSSSPVSCHATGFYPDRAVIFWRKDGEEIPEGVNPGEILPNNDGTFQLSVDLKLSSVTPEDWERYDCMFQLSGVNEHIVTKLDKAAIRANWEKPADITVSVVVLAIVLIAAVAVGAAVVFVTYKRKKERHSLKYFITASSGNPNISEFMGVGMVDGVEAGYCDLRNRILEIKQDWAKKIVDKDPRQLQYYTHVCFENLPPFFTDTISTVKQDFSQTGGVHFLQRIDGCEWDETTGKVTGLTRFGYDGEDFIELDLKTLTWIALKPEAVNTKRRWERDELRNTQNFLTVVCPTWLKTVWNTSRSSLQRKVLPSVSLLQKTPSSSISCQATGFYPGRAVMFWRKDGEEIHEDVYLGEILPNNDETFQMSADLSVLSVTPEDWGRYDCVFQLSGGEDIITNLNESVIRTNWKAPVSVTELSV</sequence>
<keyword evidence="2" id="KW-0812">Transmembrane</keyword>
<protein>
    <submittedName>
        <fullName evidence="5">Major histocompatibility complex class I-related gene protein</fullName>
    </submittedName>
</protein>
<dbReference type="InterPro" id="IPR011161">
    <property type="entry name" value="MHC_I-like_Ag-recog"/>
</dbReference>
<dbReference type="Gene3D" id="2.60.40.10">
    <property type="entry name" value="Immunoglobulins"/>
    <property type="match status" value="2"/>
</dbReference>
<dbReference type="Ensembl" id="ENSONIT00000078926.1">
    <property type="protein sequence ID" value="ENSONIP00000074457.1"/>
    <property type="gene ID" value="ENSONIG00000033988.1"/>
</dbReference>
<dbReference type="InterPro" id="IPR013783">
    <property type="entry name" value="Ig-like_fold"/>
</dbReference>
<dbReference type="PANTHER" id="PTHR16675:SF237">
    <property type="entry name" value="MHC CLASS I ANTIGEN TRANSCRIPT VARIANT 1-RELATED"/>
    <property type="match status" value="1"/>
</dbReference>
<reference evidence="5" key="2">
    <citation type="submission" date="2025-08" db="UniProtKB">
        <authorList>
            <consortium name="Ensembl"/>
        </authorList>
    </citation>
    <scope>IDENTIFICATION</scope>
</reference>
<keyword evidence="6" id="KW-1185">Reference proteome</keyword>
<dbReference type="SUPFAM" id="SSF48726">
    <property type="entry name" value="Immunoglobulin"/>
    <property type="match status" value="2"/>
</dbReference>
<dbReference type="Pfam" id="PF00129">
    <property type="entry name" value="MHC_I"/>
    <property type="match status" value="2"/>
</dbReference>
<evidence type="ECO:0000256" key="3">
    <source>
        <dbReference type="SAM" id="SignalP"/>
    </source>
</evidence>
<reference evidence="6" key="1">
    <citation type="submission" date="2012-01" db="EMBL/GenBank/DDBJ databases">
        <title>The Genome Sequence of Oreochromis niloticus (Nile Tilapia).</title>
        <authorList>
            <consortium name="Broad Institute Genome Assembly Team"/>
            <consortium name="Broad Institute Sequencing Platform"/>
            <person name="Di Palma F."/>
            <person name="Johnson J."/>
            <person name="Lander E.S."/>
            <person name="Lindblad-Toh K."/>
        </authorList>
    </citation>
    <scope>NUCLEOTIDE SEQUENCE [LARGE SCALE GENOMIC DNA]</scope>
</reference>
<gene>
    <name evidence="5" type="primary">LOC100691933</name>
</gene>
<proteinExistence type="predicted"/>
<dbReference type="Pfam" id="PF07654">
    <property type="entry name" value="C1-set"/>
    <property type="match status" value="2"/>
</dbReference>
<organism evidence="5 6">
    <name type="scientific">Oreochromis niloticus</name>
    <name type="common">Nile tilapia</name>
    <name type="synonym">Tilapia nilotica</name>
    <dbReference type="NCBI Taxonomy" id="8128"/>
    <lineage>
        <taxon>Eukaryota</taxon>
        <taxon>Metazoa</taxon>
        <taxon>Chordata</taxon>
        <taxon>Craniata</taxon>
        <taxon>Vertebrata</taxon>
        <taxon>Euteleostomi</taxon>
        <taxon>Actinopterygii</taxon>
        <taxon>Neopterygii</taxon>
        <taxon>Teleostei</taxon>
        <taxon>Neoteleostei</taxon>
        <taxon>Acanthomorphata</taxon>
        <taxon>Ovalentaria</taxon>
        <taxon>Cichlomorphae</taxon>
        <taxon>Cichliformes</taxon>
        <taxon>Cichlidae</taxon>
        <taxon>African cichlids</taxon>
        <taxon>Pseudocrenilabrinae</taxon>
        <taxon>Oreochromini</taxon>
        <taxon>Oreochromis</taxon>
    </lineage>
</organism>
<evidence type="ECO:0000259" key="4">
    <source>
        <dbReference type="PROSITE" id="PS50835"/>
    </source>
</evidence>
<evidence type="ECO:0000256" key="2">
    <source>
        <dbReference type="SAM" id="Phobius"/>
    </source>
</evidence>
<feature type="transmembrane region" description="Helical" evidence="2">
    <location>
        <begin position="275"/>
        <end position="301"/>
    </location>
</feature>
<dbReference type="GeneTree" id="ENSGT01120000271828"/>
<dbReference type="InterPro" id="IPR003597">
    <property type="entry name" value="Ig_C1-set"/>
</dbReference>
<dbReference type="InterPro" id="IPR037055">
    <property type="entry name" value="MHC_I-like_Ag-recog_sf"/>
</dbReference>
<dbReference type="InterPro" id="IPR011162">
    <property type="entry name" value="MHC_I/II-like_Ag-recog"/>
</dbReference>
<dbReference type="InParanoid" id="A0A669EU96"/>
<keyword evidence="1" id="KW-0325">Glycoprotein</keyword>
<dbReference type="AlphaFoldDB" id="A0A669EU96"/>
<dbReference type="InterPro" id="IPR050208">
    <property type="entry name" value="MHC_class-I_related"/>
</dbReference>
<reference evidence="5" key="3">
    <citation type="submission" date="2025-09" db="UniProtKB">
        <authorList>
            <consortium name="Ensembl"/>
        </authorList>
    </citation>
    <scope>IDENTIFICATION</scope>
</reference>
<dbReference type="FunFam" id="2.60.40.10:FF:000943">
    <property type="entry name" value="Classical MHC class I molecule, alpha-chain"/>
    <property type="match status" value="2"/>
</dbReference>
<dbReference type="PANTHER" id="PTHR16675">
    <property type="entry name" value="MHC CLASS I-RELATED"/>
    <property type="match status" value="1"/>
</dbReference>
<keyword evidence="2" id="KW-0472">Membrane</keyword>
<dbReference type="GO" id="GO:0005615">
    <property type="term" value="C:extracellular space"/>
    <property type="evidence" value="ECO:0007669"/>
    <property type="project" value="TreeGrafter"/>
</dbReference>
<dbReference type="Gene3D" id="3.30.500.10">
    <property type="entry name" value="MHC class I-like antigen recognition-like"/>
    <property type="match status" value="3"/>
</dbReference>
<evidence type="ECO:0000256" key="1">
    <source>
        <dbReference type="ARBA" id="ARBA00023180"/>
    </source>
</evidence>
<dbReference type="InterPro" id="IPR036179">
    <property type="entry name" value="Ig-like_dom_sf"/>
</dbReference>
<dbReference type="GO" id="GO:0009897">
    <property type="term" value="C:external side of plasma membrane"/>
    <property type="evidence" value="ECO:0007669"/>
    <property type="project" value="TreeGrafter"/>
</dbReference>
<feature type="domain" description="Ig-like" evidence="4">
    <location>
        <begin position="489"/>
        <end position="563"/>
    </location>
</feature>
<dbReference type="GO" id="GO:0006955">
    <property type="term" value="P:immune response"/>
    <property type="evidence" value="ECO:0007669"/>
    <property type="project" value="TreeGrafter"/>
</dbReference>
<evidence type="ECO:0000313" key="5">
    <source>
        <dbReference type="Ensembl" id="ENSONIP00000074457.1"/>
    </source>
</evidence>
<dbReference type="SUPFAM" id="SSF54452">
    <property type="entry name" value="MHC antigen-recognition domain"/>
    <property type="match status" value="2"/>
</dbReference>
<dbReference type="SMART" id="SM00407">
    <property type="entry name" value="IGc1"/>
    <property type="match status" value="2"/>
</dbReference>
<dbReference type="InterPro" id="IPR007110">
    <property type="entry name" value="Ig-like_dom"/>
</dbReference>